<dbReference type="AlphaFoldDB" id="A0A9N7YRG4"/>
<evidence type="ECO:0000313" key="2">
    <source>
        <dbReference type="Proteomes" id="UP001153269"/>
    </source>
</evidence>
<protein>
    <submittedName>
        <fullName evidence="1">Uncharacterized protein</fullName>
    </submittedName>
</protein>
<dbReference type="Proteomes" id="UP001153269">
    <property type="component" value="Unassembled WGS sequence"/>
</dbReference>
<accession>A0A9N7YRG4</accession>
<proteinExistence type="predicted"/>
<comment type="caution">
    <text evidence="1">The sequence shown here is derived from an EMBL/GenBank/DDBJ whole genome shotgun (WGS) entry which is preliminary data.</text>
</comment>
<sequence>MRHRPEASAVARLSDLKEAQLRSLVQNQPVALTPQTSFSFLPHPTLPCSPPPPLPFPAPLPSSRVVFQPWAPVQAPLLLTHFPCFALRDTFPAVHLRTKTSQQLVGTGQDSHPQPKHTHCTMSDSETAAAPVEAPVPAVCAGIKADLDKCVAEKGVEGCQDLLEAFAACVKSAAEASS</sequence>
<name>A0A9N7YRG4_PLEPL</name>
<reference evidence="1" key="1">
    <citation type="submission" date="2020-03" db="EMBL/GenBank/DDBJ databases">
        <authorList>
            <person name="Weist P."/>
        </authorList>
    </citation>
    <scope>NUCLEOTIDE SEQUENCE</scope>
</reference>
<evidence type="ECO:0000313" key="1">
    <source>
        <dbReference type="EMBL" id="CAB1434724.1"/>
    </source>
</evidence>
<gene>
    <name evidence="1" type="ORF">PLEPLA_LOCUS22772</name>
</gene>
<organism evidence="1 2">
    <name type="scientific">Pleuronectes platessa</name>
    <name type="common">European plaice</name>
    <dbReference type="NCBI Taxonomy" id="8262"/>
    <lineage>
        <taxon>Eukaryota</taxon>
        <taxon>Metazoa</taxon>
        <taxon>Chordata</taxon>
        <taxon>Craniata</taxon>
        <taxon>Vertebrata</taxon>
        <taxon>Euteleostomi</taxon>
        <taxon>Actinopterygii</taxon>
        <taxon>Neopterygii</taxon>
        <taxon>Teleostei</taxon>
        <taxon>Neoteleostei</taxon>
        <taxon>Acanthomorphata</taxon>
        <taxon>Carangaria</taxon>
        <taxon>Pleuronectiformes</taxon>
        <taxon>Pleuronectoidei</taxon>
        <taxon>Pleuronectidae</taxon>
        <taxon>Pleuronectes</taxon>
    </lineage>
</organism>
<dbReference type="EMBL" id="CADEAL010001687">
    <property type="protein sequence ID" value="CAB1434724.1"/>
    <property type="molecule type" value="Genomic_DNA"/>
</dbReference>
<keyword evidence="2" id="KW-1185">Reference proteome</keyword>